<name>A0A9P7YUN2_9HELO</name>
<feature type="compositionally biased region" description="Polar residues" evidence="1">
    <location>
        <begin position="242"/>
        <end position="259"/>
    </location>
</feature>
<evidence type="ECO:0000313" key="2">
    <source>
        <dbReference type="EMBL" id="KAG9240022.1"/>
    </source>
</evidence>
<dbReference type="EMBL" id="MU254637">
    <property type="protein sequence ID" value="KAG9240022.1"/>
    <property type="molecule type" value="Genomic_DNA"/>
</dbReference>
<protein>
    <submittedName>
        <fullName evidence="2">Uncharacterized protein</fullName>
    </submittedName>
</protein>
<gene>
    <name evidence="2" type="ORF">BJ878DRAFT_484232</name>
</gene>
<dbReference type="AlphaFoldDB" id="A0A9P7YUN2"/>
<sequence>MPFRRAIWPYIAAVAVLVLLSVLTVVSFGEGFKTLSIGRNASQFLQRDSIDKALGMPRSSPKNLTSRDLGLNSILDTPTIPPGEPSDESKAHENNKMVNVGISKGLNAISIIASILNEPSAVVNIMIDDGTSSIASVFGGGYPLPTLPALPSVPLASVPASIAVPVYSLGSENGNPSSALPTQSLPLPASAPINPIPNYTSVVESNALSLLPPGYLPTSLNSPATNTAILGLPQDPAIANQPGPSSNNSTVTSPASLTESPPPGTGMSFACPPGAPYPTVTSIFYITETWHSTHYESTATLYSFMNAITLTSTETLSLCQQSNPYNLPPRITSSPDSFGVPHPCPGSGHPCSDCPGGVFCPPQQTAPQSGPCGLGWACAHCSDNWFCSQGSAAGAQASSTFGIGIGGSQPLGIPSASSNVPGQGINAPSMFPSPAGSPLPSLPSLGSGLGSPTGVAGGSLVGLLPGIPMQLTGLFGTGSSPPSLPSLGGGLSSPTGVIGGGLTGLLPGELAQSTGLFGTDSGLPSSADGGIIPPSLASIVSTALTALPAQSLGGLTGPTSGAILTIPNVEPTSLATLGNGNLLPSNLGGLPNIQSSLGVVATGLADQGGNLLSSLVGVATSALPNLGGLPLPSIAGSGNSLPVVGVPAVGVPTGVLPNLGGLPLPSIVEITNPLPTVINGQLGGSGSNLLSSVIGIVASALAPVTGGVIPNLVGNGNLLGQLGASGGIVAPTPAGLLPAASLAAGGILQGIGNGNALPLGNVGQLGAGGNVIPNLAGNLPTSASLGADDSLQGSGSGNLQSGILGQLGAGLGGENNIPAVLGTIPDASLAAGGSLQGSANTGLGGLFKDGSVASGEDSPSAAALTLGGIALPFKGKSSFSDSLVGQVKAPVPIDASSVVTLIISKTVLPLPFVSTPTNEAHENTPTIPETIGLPESPNTGSLEPLNSAADIVPSLAALHSVTGSFGDTRIADSNSLNSLLQSLSTVKEDAGRIYRRDKHMKQSTRVVQEYLEFCEKHPMEGICNED</sequence>
<dbReference type="Proteomes" id="UP000887226">
    <property type="component" value="Unassembled WGS sequence"/>
</dbReference>
<organism evidence="2 3">
    <name type="scientific">Calycina marina</name>
    <dbReference type="NCBI Taxonomy" id="1763456"/>
    <lineage>
        <taxon>Eukaryota</taxon>
        <taxon>Fungi</taxon>
        <taxon>Dikarya</taxon>
        <taxon>Ascomycota</taxon>
        <taxon>Pezizomycotina</taxon>
        <taxon>Leotiomycetes</taxon>
        <taxon>Helotiales</taxon>
        <taxon>Pezizellaceae</taxon>
        <taxon>Calycina</taxon>
    </lineage>
</organism>
<keyword evidence="3" id="KW-1185">Reference proteome</keyword>
<accession>A0A9P7YUN2</accession>
<dbReference type="OrthoDB" id="3565485at2759"/>
<evidence type="ECO:0000256" key="1">
    <source>
        <dbReference type="SAM" id="MobiDB-lite"/>
    </source>
</evidence>
<reference evidence="2" key="1">
    <citation type="journal article" date="2021" name="IMA Fungus">
        <title>Genomic characterization of three marine fungi, including Emericellopsis atlantica sp. nov. with signatures of a generalist lifestyle and marine biomass degradation.</title>
        <authorList>
            <person name="Hagestad O.C."/>
            <person name="Hou L."/>
            <person name="Andersen J.H."/>
            <person name="Hansen E.H."/>
            <person name="Altermark B."/>
            <person name="Li C."/>
            <person name="Kuhnert E."/>
            <person name="Cox R.J."/>
            <person name="Crous P.W."/>
            <person name="Spatafora J.W."/>
            <person name="Lail K."/>
            <person name="Amirebrahimi M."/>
            <person name="Lipzen A."/>
            <person name="Pangilinan J."/>
            <person name="Andreopoulos W."/>
            <person name="Hayes R.D."/>
            <person name="Ng V."/>
            <person name="Grigoriev I.V."/>
            <person name="Jackson S.A."/>
            <person name="Sutton T.D.S."/>
            <person name="Dobson A.D.W."/>
            <person name="Rama T."/>
        </authorList>
    </citation>
    <scope>NUCLEOTIDE SEQUENCE</scope>
    <source>
        <strain evidence="2">TRa3180A</strain>
    </source>
</reference>
<evidence type="ECO:0000313" key="3">
    <source>
        <dbReference type="Proteomes" id="UP000887226"/>
    </source>
</evidence>
<comment type="caution">
    <text evidence="2">The sequence shown here is derived from an EMBL/GenBank/DDBJ whole genome shotgun (WGS) entry which is preliminary data.</text>
</comment>
<feature type="region of interest" description="Disordered" evidence="1">
    <location>
        <begin position="234"/>
        <end position="265"/>
    </location>
</feature>
<proteinExistence type="predicted"/>